<dbReference type="PIRSF" id="PIRSF017617">
    <property type="entry name" value="Thr_aldolase"/>
    <property type="match status" value="1"/>
</dbReference>
<evidence type="ECO:0000256" key="2">
    <source>
        <dbReference type="ARBA" id="ARBA00006966"/>
    </source>
</evidence>
<dbReference type="InterPro" id="IPR023603">
    <property type="entry name" value="Low_specificity_L-TA-like"/>
</dbReference>
<evidence type="ECO:0000256" key="6">
    <source>
        <dbReference type="SAM" id="MobiDB-lite"/>
    </source>
</evidence>
<sequence length="343" mass="36251">MPMDFRSDTVTRPTPEMRRAMAEAEVGDDVYGEDPTVRRLEEECASMLGTQDALFVCSGTMGNLTAALTWCPRGTSAIVGSMSHMYNYEAGGMSALGGVFPAVVDDSSGCPALEDVKAAVRGSGNVHFSPTRLLCLENTHNSCGGVAVEIERFRSLALKAREEGLYVHLDGARLFNACVALGCEARLYGEAVTSVMICLSKGLGAPMGSVLCGPSDFIAEARGWRKRLGGGLRQSGVVAAAGLVALRSIDRLHEDHENAALLSRGLEDGGLKVHRVPNPTNMVYFSLPGSVSPGGFVRALAGKGVFVGALPDGRIRMVTHRDVSREDVLAAVPVVLKEAGLRS</sequence>
<evidence type="ECO:0000313" key="9">
    <source>
        <dbReference type="Proteomes" id="UP000005730"/>
    </source>
</evidence>
<evidence type="ECO:0000313" key="8">
    <source>
        <dbReference type="EMBL" id="EHM09408.1"/>
    </source>
</evidence>
<dbReference type="InterPro" id="IPR015421">
    <property type="entry name" value="PyrdxlP-dep_Trfase_major"/>
</dbReference>
<dbReference type="InterPro" id="IPR015422">
    <property type="entry name" value="PyrdxlP-dep_Trfase_small"/>
</dbReference>
<gene>
    <name evidence="8" type="ORF">TheveDRAFT_0228</name>
</gene>
<dbReference type="FunFam" id="3.40.640.10:FF:000030">
    <property type="entry name" value="Low-specificity L-threonine aldolase"/>
    <property type="match status" value="1"/>
</dbReference>
<dbReference type="Gene3D" id="3.40.640.10">
    <property type="entry name" value="Type I PLP-dependent aspartate aminotransferase-like (Major domain)"/>
    <property type="match status" value="1"/>
</dbReference>
<dbReference type="CDD" id="cd06502">
    <property type="entry name" value="TA_like"/>
    <property type="match status" value="1"/>
</dbReference>
<dbReference type="GO" id="GO:0006567">
    <property type="term" value="P:L-threonine catabolic process"/>
    <property type="evidence" value="ECO:0007669"/>
    <property type="project" value="TreeGrafter"/>
</dbReference>
<dbReference type="InterPro" id="IPR015424">
    <property type="entry name" value="PyrdxlP-dep_Trfase"/>
</dbReference>
<evidence type="ECO:0000256" key="1">
    <source>
        <dbReference type="ARBA" id="ARBA00001933"/>
    </source>
</evidence>
<dbReference type="PANTHER" id="PTHR48097:SF9">
    <property type="entry name" value="L-THREONINE ALDOLASE"/>
    <property type="match status" value="1"/>
</dbReference>
<dbReference type="InterPro" id="IPR001597">
    <property type="entry name" value="ArAA_b-elim_lyase/Thr_aldolase"/>
</dbReference>
<keyword evidence="9" id="KW-1185">Reference proteome</keyword>
<keyword evidence="4" id="KW-0456">Lyase</keyword>
<dbReference type="GO" id="GO:0006545">
    <property type="term" value="P:glycine biosynthetic process"/>
    <property type="evidence" value="ECO:0007669"/>
    <property type="project" value="TreeGrafter"/>
</dbReference>
<evidence type="ECO:0000259" key="7">
    <source>
        <dbReference type="Pfam" id="PF01212"/>
    </source>
</evidence>
<evidence type="ECO:0000256" key="4">
    <source>
        <dbReference type="ARBA" id="ARBA00023239"/>
    </source>
</evidence>
<accession>H0UNS2</accession>
<evidence type="ECO:0000256" key="5">
    <source>
        <dbReference type="PIRSR" id="PIRSR017617-1"/>
    </source>
</evidence>
<dbReference type="GO" id="GO:0005829">
    <property type="term" value="C:cytosol"/>
    <property type="evidence" value="ECO:0007669"/>
    <property type="project" value="TreeGrafter"/>
</dbReference>
<dbReference type="AlphaFoldDB" id="H0UNS2"/>
<dbReference type="GO" id="GO:0008732">
    <property type="term" value="F:L-allo-threonine aldolase activity"/>
    <property type="evidence" value="ECO:0007669"/>
    <property type="project" value="TreeGrafter"/>
</dbReference>
<protein>
    <submittedName>
        <fullName evidence="8">Threonine aldolase</fullName>
    </submittedName>
</protein>
<proteinExistence type="inferred from homology"/>
<dbReference type="EMBL" id="CM001377">
    <property type="protein sequence ID" value="EHM09408.1"/>
    <property type="molecule type" value="Genomic_DNA"/>
</dbReference>
<feature type="domain" description="Aromatic amino acid beta-eliminating lyase/threonine aldolase" evidence="7">
    <location>
        <begin position="4"/>
        <end position="285"/>
    </location>
</feature>
<feature type="region of interest" description="Disordered" evidence="6">
    <location>
        <begin position="1"/>
        <end position="20"/>
    </location>
</feature>
<feature type="modified residue" description="N6-(pyridoxal phosphate)lysine" evidence="5">
    <location>
        <position position="201"/>
    </location>
</feature>
<dbReference type="Pfam" id="PF01212">
    <property type="entry name" value="Beta_elim_lyase"/>
    <property type="match status" value="1"/>
</dbReference>
<keyword evidence="3" id="KW-0663">Pyridoxal phosphate</keyword>
<comment type="similarity">
    <text evidence="2">Belongs to the threonine aldolase family.</text>
</comment>
<organism evidence="8 9">
    <name type="scientific">Thermanaerovibrio velox DSM 12556</name>
    <dbReference type="NCBI Taxonomy" id="926567"/>
    <lineage>
        <taxon>Bacteria</taxon>
        <taxon>Thermotogati</taxon>
        <taxon>Synergistota</taxon>
        <taxon>Synergistia</taxon>
        <taxon>Synergistales</taxon>
        <taxon>Synergistaceae</taxon>
        <taxon>Thermanaerovibrio</taxon>
    </lineage>
</organism>
<dbReference type="SUPFAM" id="SSF53383">
    <property type="entry name" value="PLP-dependent transferases"/>
    <property type="match status" value="1"/>
</dbReference>
<comment type="cofactor">
    <cofactor evidence="1">
        <name>pyridoxal 5'-phosphate</name>
        <dbReference type="ChEBI" id="CHEBI:597326"/>
    </cofactor>
</comment>
<reference evidence="8 9" key="1">
    <citation type="submission" date="2011-10" db="EMBL/GenBank/DDBJ databases">
        <title>The Noncontiguous Finished genome of Thermanaerovibrio velox DSM 12556.</title>
        <authorList>
            <consortium name="US DOE Joint Genome Institute (JGI-PGF)"/>
            <person name="Lucas S."/>
            <person name="Copeland A."/>
            <person name="Lapidus A."/>
            <person name="Glavina del Rio T."/>
            <person name="Dalin E."/>
            <person name="Tice H."/>
            <person name="Bruce D."/>
            <person name="Goodwin L."/>
            <person name="Pitluck S."/>
            <person name="Peters L."/>
            <person name="Mikhailova N."/>
            <person name="Teshima H."/>
            <person name="Kyrpides N."/>
            <person name="Mavromatis K."/>
            <person name="Ivanova N."/>
            <person name="Markowitz V."/>
            <person name="Cheng J.-F."/>
            <person name="Hugenholtz P."/>
            <person name="Woyke T."/>
            <person name="Wu D."/>
            <person name="Spring S."/>
            <person name="Brambilla E.-M."/>
            <person name="Klenk H.-P."/>
            <person name="Eisen J.A."/>
        </authorList>
    </citation>
    <scope>NUCLEOTIDE SEQUENCE [LARGE SCALE GENOMIC DNA]</scope>
    <source>
        <strain evidence="8 9">DSM 12556</strain>
    </source>
</reference>
<dbReference type="eggNOG" id="COG2008">
    <property type="taxonomic scope" value="Bacteria"/>
</dbReference>
<dbReference type="PANTHER" id="PTHR48097">
    <property type="entry name" value="L-THREONINE ALDOLASE-RELATED"/>
    <property type="match status" value="1"/>
</dbReference>
<evidence type="ECO:0000256" key="3">
    <source>
        <dbReference type="ARBA" id="ARBA00022898"/>
    </source>
</evidence>
<dbReference type="RefSeq" id="WP_006582901.1">
    <property type="nucleotide sequence ID" value="NZ_CM001377.1"/>
</dbReference>
<dbReference type="NCBIfam" id="NF041359">
    <property type="entry name" value="GntG_guanitoxin"/>
    <property type="match status" value="1"/>
</dbReference>
<name>H0UNS2_9BACT</name>
<dbReference type="STRING" id="926567.TheveDRAFT_0228"/>
<dbReference type="Gene3D" id="3.90.1150.10">
    <property type="entry name" value="Aspartate Aminotransferase, domain 1"/>
    <property type="match status" value="1"/>
</dbReference>
<dbReference type="HOGENOM" id="CLU_029381_0_2_0"/>
<dbReference type="Proteomes" id="UP000005730">
    <property type="component" value="Chromosome"/>
</dbReference>